<dbReference type="KEGG" id="samy:DB32_001021"/>
<dbReference type="EMBL" id="CP011125">
    <property type="protein sequence ID" value="AKF03872.1"/>
    <property type="molecule type" value="Genomic_DNA"/>
</dbReference>
<keyword evidence="2" id="KW-1185">Reference proteome</keyword>
<dbReference type="Proteomes" id="UP000034883">
    <property type="component" value="Chromosome"/>
</dbReference>
<evidence type="ECO:0000313" key="1">
    <source>
        <dbReference type="EMBL" id="AKF03872.1"/>
    </source>
</evidence>
<dbReference type="STRING" id="927083.DB32_001021"/>
<reference evidence="1 2" key="1">
    <citation type="submission" date="2015-03" db="EMBL/GenBank/DDBJ databases">
        <title>Genome assembly of Sandaracinus amylolyticus DSM 53668.</title>
        <authorList>
            <person name="Sharma G."/>
            <person name="Subramanian S."/>
        </authorList>
    </citation>
    <scope>NUCLEOTIDE SEQUENCE [LARGE SCALE GENOMIC DNA]</scope>
    <source>
        <strain evidence="1 2">DSM 53668</strain>
    </source>
</reference>
<accession>A0A0F6YGE7</accession>
<sequence length="236" mass="24410">MLLSEHRAPDEEERGMRRTMSAVLVAVACGCGGASSTSGATSAARVAEAPHDPCDGADLSLGEAAAHCRVTGDASPPPAPELVEVAVATRTLQSGVDGVVDVALRNLSDAPVVLDFPGTLNFDASLMQGERRVDERWEISGIAGGSVQCRPGADCRTVRVRLAPGGRLVASLPMSGRVSVLRDGPRAGTIERSDGGPIPPGAYEVHVVLPWMDEVAGSTTGARRARVVRGAIDVTR</sequence>
<organism evidence="1 2">
    <name type="scientific">Sandaracinus amylolyticus</name>
    <dbReference type="NCBI Taxonomy" id="927083"/>
    <lineage>
        <taxon>Bacteria</taxon>
        <taxon>Pseudomonadati</taxon>
        <taxon>Myxococcota</taxon>
        <taxon>Polyangia</taxon>
        <taxon>Polyangiales</taxon>
        <taxon>Sandaracinaceae</taxon>
        <taxon>Sandaracinus</taxon>
    </lineage>
</organism>
<gene>
    <name evidence="1" type="ORF">DB32_001021</name>
</gene>
<dbReference type="PROSITE" id="PS51257">
    <property type="entry name" value="PROKAR_LIPOPROTEIN"/>
    <property type="match status" value="1"/>
</dbReference>
<evidence type="ECO:0000313" key="2">
    <source>
        <dbReference type="Proteomes" id="UP000034883"/>
    </source>
</evidence>
<proteinExistence type="predicted"/>
<protein>
    <submittedName>
        <fullName evidence="1">Uncharacterized protein</fullName>
    </submittedName>
</protein>
<name>A0A0F6YGE7_9BACT</name>
<dbReference type="AlphaFoldDB" id="A0A0F6YGE7"/>